<organism evidence="2 3">
    <name type="scientific">Candidatus Nitrososphaera evergladensis SR1</name>
    <dbReference type="NCBI Taxonomy" id="1459636"/>
    <lineage>
        <taxon>Archaea</taxon>
        <taxon>Nitrososphaerota</taxon>
        <taxon>Nitrososphaeria</taxon>
        <taxon>Nitrososphaerales</taxon>
        <taxon>Nitrososphaeraceae</taxon>
        <taxon>Nitrososphaera</taxon>
    </lineage>
</organism>
<dbReference type="PANTHER" id="PTHR30115">
    <property type="entry name" value="NITROGEN REGULATORY PROTEIN P-II"/>
    <property type="match status" value="1"/>
</dbReference>
<evidence type="ECO:0000313" key="3">
    <source>
        <dbReference type="Proteomes" id="UP000028194"/>
    </source>
</evidence>
<keyword evidence="1" id="KW-0597">Phosphoprotein</keyword>
<dbReference type="Pfam" id="PF00543">
    <property type="entry name" value="P-II"/>
    <property type="match status" value="1"/>
</dbReference>
<dbReference type="SMART" id="SM00938">
    <property type="entry name" value="P-II"/>
    <property type="match status" value="1"/>
</dbReference>
<evidence type="ECO:0000313" key="2">
    <source>
        <dbReference type="EMBL" id="AIF84983.1"/>
    </source>
</evidence>
<dbReference type="STRING" id="1459636.NTE_02947"/>
<keyword evidence="3" id="KW-1185">Reference proteome</keyword>
<dbReference type="GO" id="GO:0006808">
    <property type="term" value="P:regulation of nitrogen utilization"/>
    <property type="evidence" value="ECO:0007669"/>
    <property type="project" value="InterPro"/>
</dbReference>
<dbReference type="PROSITE" id="PS51343">
    <property type="entry name" value="PII_GLNB_DOM"/>
    <property type="match status" value="1"/>
</dbReference>
<name>A0A075MUZ5_9ARCH</name>
<reference evidence="2 3" key="1">
    <citation type="journal article" date="2014" name="PLoS ONE">
        <title>Genome Sequence of Candidatus Nitrososphaera evergladensis from Group I.1b Enriched from Everglades Soil Reveals Novel Genomic Features of the Ammonia-Oxidizing Archaea.</title>
        <authorList>
            <person name="Zhalnina K.V."/>
            <person name="Dias R."/>
            <person name="Leonard M.T."/>
            <person name="Dorr de Quadros P."/>
            <person name="Camargo F.A."/>
            <person name="Drew J.C."/>
            <person name="Farmerie W.G."/>
            <person name="Daroub S.H."/>
            <person name="Triplett E.W."/>
        </authorList>
    </citation>
    <scope>NUCLEOTIDE SEQUENCE [LARGE SCALE GENOMIC DNA]</scope>
    <source>
        <strain evidence="2 3">SR1</strain>
    </source>
</reference>
<dbReference type="OrthoDB" id="10960at2157"/>
<dbReference type="SUPFAM" id="SSF54913">
    <property type="entry name" value="GlnB-like"/>
    <property type="match status" value="1"/>
</dbReference>
<dbReference type="RefSeq" id="WP_148701463.1">
    <property type="nucleotide sequence ID" value="NZ_CP007174.1"/>
</dbReference>
<dbReference type="PANTHER" id="PTHR30115:SF11">
    <property type="entry name" value="NITROGEN REGULATORY PROTEIN P-II HOMOLOG"/>
    <property type="match status" value="1"/>
</dbReference>
<protein>
    <submittedName>
        <fullName evidence="2">Nitrogen regulatory protein PII</fullName>
    </submittedName>
</protein>
<evidence type="ECO:0000256" key="1">
    <source>
        <dbReference type="PIRSR" id="PIRSR602187-50"/>
    </source>
</evidence>
<dbReference type="AlphaFoldDB" id="A0A075MUZ5"/>
<dbReference type="InterPro" id="IPR015867">
    <property type="entry name" value="N-reg_PII/ATP_PRibTrfase_C"/>
</dbReference>
<sequence length="121" mass="13403">MKELDIIIPHEQLNEVNSVLHKHKVGGMYFTQITGRGRAKREEVEVLVGPDQYKTGKRYVPEFGGRTMITIVVPDQMEKPIVDDIISKISTGEASDGKIFVKSITEAYDIGTKTAGEKAAL</sequence>
<dbReference type="InterPro" id="IPR011322">
    <property type="entry name" value="N-reg_PII-like_a/b"/>
</dbReference>
<dbReference type="Gene3D" id="3.30.70.120">
    <property type="match status" value="1"/>
</dbReference>
<dbReference type="InterPro" id="IPR002187">
    <property type="entry name" value="N-reg_PII"/>
</dbReference>
<dbReference type="KEGG" id="nev:NTE_02947"/>
<dbReference type="GO" id="GO:0005829">
    <property type="term" value="C:cytosol"/>
    <property type="evidence" value="ECO:0007669"/>
    <property type="project" value="TreeGrafter"/>
</dbReference>
<dbReference type="GO" id="GO:0005524">
    <property type="term" value="F:ATP binding"/>
    <property type="evidence" value="ECO:0007669"/>
    <property type="project" value="TreeGrafter"/>
</dbReference>
<proteinExistence type="predicted"/>
<accession>A0A075MUZ5</accession>
<dbReference type="PRINTS" id="PR00340">
    <property type="entry name" value="PIIGLNB"/>
</dbReference>
<dbReference type="HOGENOM" id="CLU_082268_3_1_2"/>
<dbReference type="EMBL" id="CP007174">
    <property type="protein sequence ID" value="AIF84983.1"/>
    <property type="molecule type" value="Genomic_DNA"/>
</dbReference>
<feature type="modified residue" description="O-UMP-tyrosine" evidence="1">
    <location>
        <position position="53"/>
    </location>
</feature>
<dbReference type="Proteomes" id="UP000028194">
    <property type="component" value="Chromosome"/>
</dbReference>
<dbReference type="GeneID" id="41598624"/>
<dbReference type="GO" id="GO:0030234">
    <property type="term" value="F:enzyme regulator activity"/>
    <property type="evidence" value="ECO:0007669"/>
    <property type="project" value="InterPro"/>
</dbReference>
<dbReference type="eggNOG" id="arCOG02305">
    <property type="taxonomic scope" value="Archaea"/>
</dbReference>
<gene>
    <name evidence="2" type="ORF">NTE_02947</name>
</gene>